<organism evidence="13 14">
    <name type="scientific">Candidatus Harrisonbacteria bacterium RIFCSPLOWO2_02_FULL_45_10c</name>
    <dbReference type="NCBI Taxonomy" id="1798410"/>
    <lineage>
        <taxon>Bacteria</taxon>
        <taxon>Candidatus Harrisoniibacteriota</taxon>
    </lineage>
</organism>
<evidence type="ECO:0000256" key="5">
    <source>
        <dbReference type="ARBA" id="ARBA00022927"/>
    </source>
</evidence>
<evidence type="ECO:0000256" key="8">
    <source>
        <dbReference type="ARBA" id="ARBA00023136"/>
    </source>
</evidence>
<dbReference type="GO" id="GO:0015450">
    <property type="term" value="F:protein-transporting ATPase activity"/>
    <property type="evidence" value="ECO:0007669"/>
    <property type="project" value="InterPro"/>
</dbReference>
<dbReference type="GO" id="GO:0006605">
    <property type="term" value="P:protein targeting"/>
    <property type="evidence" value="ECO:0007669"/>
    <property type="project" value="UniProtKB-UniRule"/>
</dbReference>
<keyword evidence="2 9" id="KW-0813">Transport</keyword>
<dbReference type="Pfam" id="PF21760">
    <property type="entry name" value="SecD_1st"/>
    <property type="match status" value="1"/>
</dbReference>
<evidence type="ECO:0000256" key="1">
    <source>
        <dbReference type="ARBA" id="ARBA00004651"/>
    </source>
</evidence>
<feature type="domain" description="Protein export membrane protein SecD/SecF C-terminal" evidence="10">
    <location>
        <begin position="240"/>
        <end position="408"/>
    </location>
</feature>
<evidence type="ECO:0000259" key="11">
    <source>
        <dbReference type="Pfam" id="PF21760"/>
    </source>
</evidence>
<dbReference type="InterPro" id="IPR048631">
    <property type="entry name" value="SecD_1st"/>
</dbReference>
<evidence type="ECO:0000259" key="10">
    <source>
        <dbReference type="Pfam" id="PF02355"/>
    </source>
</evidence>
<evidence type="ECO:0000259" key="12">
    <source>
        <dbReference type="Pfam" id="PF22599"/>
    </source>
</evidence>
<feature type="transmembrane region" description="Helical" evidence="9">
    <location>
        <begin position="261"/>
        <end position="279"/>
    </location>
</feature>
<dbReference type="Pfam" id="PF22599">
    <property type="entry name" value="SecDF_P1_head"/>
    <property type="match status" value="1"/>
</dbReference>
<dbReference type="GO" id="GO:0043952">
    <property type="term" value="P:protein transport by the Sec complex"/>
    <property type="evidence" value="ECO:0007669"/>
    <property type="project" value="UniProtKB-UniRule"/>
</dbReference>
<dbReference type="Pfam" id="PF02355">
    <property type="entry name" value="SecD_SecF_C"/>
    <property type="match status" value="1"/>
</dbReference>
<dbReference type="InterPro" id="IPR055344">
    <property type="entry name" value="SecD_SecF_C_bact"/>
</dbReference>
<feature type="transmembrane region" description="Helical" evidence="9">
    <location>
        <begin position="363"/>
        <end position="381"/>
    </location>
</feature>
<dbReference type="InterPro" id="IPR005791">
    <property type="entry name" value="SecD"/>
</dbReference>
<comment type="caution">
    <text evidence="13">The sequence shown here is derived from an EMBL/GenBank/DDBJ whole genome shotgun (WGS) entry which is preliminary data.</text>
</comment>
<comment type="subcellular location">
    <subcellularLocation>
        <location evidence="1 9">Cell membrane</location>
        <topology evidence="1 9">Multi-pass membrane protein</topology>
    </subcellularLocation>
</comment>
<comment type="similarity">
    <text evidence="9">Belongs to the SecD/SecF family. SecD subfamily.</text>
</comment>
<keyword evidence="7 9" id="KW-0811">Translocation</keyword>
<feature type="domain" description="SecDF P1 head subdomain" evidence="12">
    <location>
        <begin position="133"/>
        <end position="238"/>
    </location>
</feature>
<evidence type="ECO:0000313" key="14">
    <source>
        <dbReference type="Proteomes" id="UP000176284"/>
    </source>
</evidence>
<gene>
    <name evidence="9" type="primary">secD</name>
    <name evidence="13" type="ORF">A3H63_01585</name>
</gene>
<comment type="subunit">
    <text evidence="9">Forms a complex with SecF. Part of the essential Sec protein translocation apparatus which comprises SecA, SecYEG and auxiliary proteins SecDF. Other proteins may also be involved.</text>
</comment>
<evidence type="ECO:0000256" key="6">
    <source>
        <dbReference type="ARBA" id="ARBA00022989"/>
    </source>
</evidence>
<comment type="function">
    <text evidence="9">Part of the Sec protein translocase complex. Interacts with the SecYEG preprotein conducting channel. SecDF uses the proton motive force (PMF) to complete protein translocation after the ATP-dependent function of SecA.</text>
</comment>
<evidence type="ECO:0000256" key="2">
    <source>
        <dbReference type="ARBA" id="ARBA00022448"/>
    </source>
</evidence>
<dbReference type="Proteomes" id="UP000176284">
    <property type="component" value="Unassembled WGS sequence"/>
</dbReference>
<accession>A0A1G1ZU49</accession>
<dbReference type="EMBL" id="MHJM01000010">
    <property type="protein sequence ID" value="OGY68011.1"/>
    <property type="molecule type" value="Genomic_DNA"/>
</dbReference>
<dbReference type="InterPro" id="IPR048634">
    <property type="entry name" value="SecD_SecF_C"/>
</dbReference>
<dbReference type="FunFam" id="1.20.1640.10:FF:000004">
    <property type="entry name" value="Protein translocase subunit SecD"/>
    <property type="match status" value="1"/>
</dbReference>
<dbReference type="NCBIfam" id="TIGR01129">
    <property type="entry name" value="secD"/>
    <property type="match status" value="1"/>
</dbReference>
<evidence type="ECO:0000256" key="7">
    <source>
        <dbReference type="ARBA" id="ARBA00023010"/>
    </source>
</evidence>
<dbReference type="PANTHER" id="PTHR30081">
    <property type="entry name" value="PROTEIN-EXPORT MEMBRANE PROTEIN SEC"/>
    <property type="match status" value="1"/>
</dbReference>
<evidence type="ECO:0000256" key="4">
    <source>
        <dbReference type="ARBA" id="ARBA00022692"/>
    </source>
</evidence>
<keyword evidence="6 9" id="KW-1133">Transmembrane helix</keyword>
<dbReference type="AlphaFoldDB" id="A0A1G1ZU49"/>
<proteinExistence type="inferred from homology"/>
<dbReference type="PANTHER" id="PTHR30081:SF1">
    <property type="entry name" value="PROTEIN TRANSLOCASE SUBUNIT SECD"/>
    <property type="match status" value="1"/>
</dbReference>
<feature type="transmembrane region" description="Helical" evidence="9">
    <location>
        <begin position="284"/>
        <end position="304"/>
    </location>
</feature>
<dbReference type="InterPro" id="IPR054384">
    <property type="entry name" value="SecDF_P1_head"/>
</dbReference>
<feature type="transmembrane region" description="Helical" evidence="9">
    <location>
        <begin position="310"/>
        <end position="331"/>
    </location>
</feature>
<dbReference type="SUPFAM" id="SSF82866">
    <property type="entry name" value="Multidrug efflux transporter AcrB transmembrane domain"/>
    <property type="match status" value="1"/>
</dbReference>
<dbReference type="GO" id="GO:0005886">
    <property type="term" value="C:plasma membrane"/>
    <property type="evidence" value="ECO:0007669"/>
    <property type="project" value="UniProtKB-SubCell"/>
</dbReference>
<feature type="transmembrane region" description="Helical" evidence="9">
    <location>
        <begin position="387"/>
        <end position="407"/>
    </location>
</feature>
<feature type="transmembrane region" description="Helical" evidence="9">
    <location>
        <begin position="7"/>
        <end position="24"/>
    </location>
</feature>
<sequence length="414" mass="45392">MKARSIILLMILVIVTIIGGFFVYPKGPAAEQFANKILPWKLGLDLVGGSYLVYKVDMASVAPADRDAVMNGLRDVIEKRVNLFGVSEPRVSASQVSGEYRLNVELAGIKDLNEAIRQIGETPFLQFSEVEFKEGQEIPVFRTTELTGRYVKGSQLVFGQANLPVVSLEFSGEGATLFEDITKRNVGKELAIFLDGNLIEVARVNEPIAGGRAQITGIQDIQSAKQLVERLNAGALPAPISLINQQTVSASLGQDSLFKTIWAGMWGTIAVMLFMLIYYRGLGFFSAVALLIYVVLTLVIFKLFSVTMTLAGIAGFVLSIGMAVDANVLIFERTKEEIRRGLSKVDALEEGFKRAWTSIRDSNLSTILTALILYNFTSGFVKGFALTLFIGVLVSMFTAITATRNLLRVFYIRS</sequence>
<evidence type="ECO:0000256" key="9">
    <source>
        <dbReference type="HAMAP-Rule" id="MF_01463"/>
    </source>
</evidence>
<evidence type="ECO:0000256" key="3">
    <source>
        <dbReference type="ARBA" id="ARBA00022475"/>
    </source>
</evidence>
<keyword evidence="5 9" id="KW-0653">Protein transport</keyword>
<evidence type="ECO:0000313" key="13">
    <source>
        <dbReference type="EMBL" id="OGY68011.1"/>
    </source>
</evidence>
<dbReference type="Gene3D" id="3.30.70.3220">
    <property type="match status" value="1"/>
</dbReference>
<feature type="domain" description="Protein translocase subunit SecDF P1" evidence="11">
    <location>
        <begin position="72"/>
        <end position="130"/>
    </location>
</feature>
<name>A0A1G1ZU49_9BACT</name>
<reference evidence="13 14" key="1">
    <citation type="journal article" date="2016" name="Nat. Commun.">
        <title>Thousands of microbial genomes shed light on interconnected biogeochemical processes in an aquifer system.</title>
        <authorList>
            <person name="Anantharaman K."/>
            <person name="Brown C.T."/>
            <person name="Hug L.A."/>
            <person name="Sharon I."/>
            <person name="Castelle C.J."/>
            <person name="Probst A.J."/>
            <person name="Thomas B.C."/>
            <person name="Singh A."/>
            <person name="Wilkins M.J."/>
            <person name="Karaoz U."/>
            <person name="Brodie E.L."/>
            <person name="Williams K.H."/>
            <person name="Hubbard S.S."/>
            <person name="Banfield J.F."/>
        </authorList>
    </citation>
    <scope>NUCLEOTIDE SEQUENCE [LARGE SCALE GENOMIC DNA]</scope>
</reference>
<dbReference type="Gene3D" id="1.20.1640.10">
    <property type="entry name" value="Multidrug efflux transporter AcrB transmembrane domain"/>
    <property type="match status" value="1"/>
</dbReference>
<keyword evidence="3 9" id="KW-1003">Cell membrane</keyword>
<protein>
    <recommendedName>
        <fullName evidence="9">Protein translocase subunit SecD</fullName>
    </recommendedName>
</protein>
<dbReference type="STRING" id="1798410.A3H63_01585"/>
<keyword evidence="4 9" id="KW-0812">Transmembrane</keyword>
<dbReference type="GO" id="GO:0065002">
    <property type="term" value="P:intracellular protein transmembrane transport"/>
    <property type="evidence" value="ECO:0007669"/>
    <property type="project" value="UniProtKB-UniRule"/>
</dbReference>
<dbReference type="InterPro" id="IPR022813">
    <property type="entry name" value="SecD/SecF_arch_bac"/>
</dbReference>
<dbReference type="HAMAP" id="MF_01463_B">
    <property type="entry name" value="SecD_B"/>
    <property type="match status" value="1"/>
</dbReference>
<keyword evidence="8 9" id="KW-0472">Membrane</keyword>
<dbReference type="NCBIfam" id="TIGR00916">
    <property type="entry name" value="2A0604s01"/>
    <property type="match status" value="1"/>
</dbReference>